<protein>
    <submittedName>
        <fullName evidence="1">Uncharacterized protein</fullName>
    </submittedName>
</protein>
<accession>W5QUS3</accession>
<dbReference type="OrthoDB" id="13608at10239"/>
<organism evidence="1 2">
    <name type="scientific">Bacillus phage BPS10C</name>
    <dbReference type="NCBI Taxonomy" id="1277886"/>
    <lineage>
        <taxon>Viruses</taxon>
        <taxon>Duplodnaviria</taxon>
        <taxon>Heunggongvirae</taxon>
        <taxon>Uroviricota</taxon>
        <taxon>Caudoviricetes</taxon>
        <taxon>Herelleviridae</taxon>
        <taxon>Bastillevirinae</taxon>
        <taxon>Wphvirus</taxon>
        <taxon>Wphvirus BPS10C</taxon>
    </lineage>
</organism>
<dbReference type="RefSeq" id="YP_009003138.1">
    <property type="nucleotide sequence ID" value="NC_023501.1"/>
</dbReference>
<sequence>MTIKFYSKPDMPSKFNIKDFKPDPDLTRLAQNFHDETQRQINEITKDIDNCIREDIEFGIMSSGYDYEAYTISKTESDLPSVITLYPSEKRLILIGVIEYRPDHAHFTNIHTFKFRLFDGYNEVYKGSRIFSTEVKIIK</sequence>
<keyword evidence="2" id="KW-1185">Reference proteome</keyword>
<gene>
    <name evidence="1" type="ORF">BPS10C_252</name>
</gene>
<name>W5QUS3_9CAUD</name>
<evidence type="ECO:0000313" key="2">
    <source>
        <dbReference type="Proteomes" id="UP000019162"/>
    </source>
</evidence>
<reference evidence="1 2" key="1">
    <citation type="journal article" date="2014" name="Arch. Virol.">
        <title>Characterization and genome analysis of the Bacillus cereus-infecting bacteriophages BPS10C and BPS13.</title>
        <authorList>
            <person name="Shin H."/>
            <person name="Lee J.H."/>
            <person name="Park J."/>
            <person name="Heu S."/>
            <person name="Ryu S."/>
        </authorList>
    </citation>
    <scope>NUCLEOTIDE SEQUENCE [LARGE SCALE GENOMIC DNA]</scope>
</reference>
<dbReference type="EMBL" id="KC430106">
    <property type="protein sequence ID" value="AGI12249.1"/>
    <property type="molecule type" value="Genomic_DNA"/>
</dbReference>
<dbReference type="GeneID" id="18480289"/>
<evidence type="ECO:0000313" key="1">
    <source>
        <dbReference type="EMBL" id="AGI12249.1"/>
    </source>
</evidence>
<proteinExistence type="predicted"/>
<dbReference type="Proteomes" id="UP000019162">
    <property type="component" value="Segment"/>
</dbReference>
<dbReference type="KEGG" id="vg:18480289"/>